<dbReference type="InterPro" id="IPR003808">
    <property type="entry name" value="Fe-S_metab-assoc_dom"/>
</dbReference>
<dbReference type="Proteomes" id="UP001597101">
    <property type="component" value="Unassembled WGS sequence"/>
</dbReference>
<protein>
    <submittedName>
        <fullName evidence="3">SufE family protein</fullName>
    </submittedName>
</protein>
<dbReference type="SUPFAM" id="SSF82649">
    <property type="entry name" value="SufE/NifU"/>
    <property type="match status" value="1"/>
</dbReference>
<dbReference type="PANTHER" id="PTHR43597:SF5">
    <property type="entry name" value="SUFE-LIKE PROTEIN 2, CHLOROPLASTIC"/>
    <property type="match status" value="1"/>
</dbReference>
<dbReference type="EMBL" id="JBHTJV010000003">
    <property type="protein sequence ID" value="MFD0915884.1"/>
    <property type="molecule type" value="Genomic_DNA"/>
</dbReference>
<accession>A0ABW3FGH8</accession>
<evidence type="ECO:0000313" key="4">
    <source>
        <dbReference type="Proteomes" id="UP001597101"/>
    </source>
</evidence>
<organism evidence="3 4">
    <name type="scientific">Pseudahrensia aquimaris</name>
    <dbReference type="NCBI Taxonomy" id="744461"/>
    <lineage>
        <taxon>Bacteria</taxon>
        <taxon>Pseudomonadati</taxon>
        <taxon>Pseudomonadota</taxon>
        <taxon>Alphaproteobacteria</taxon>
        <taxon>Hyphomicrobiales</taxon>
        <taxon>Ahrensiaceae</taxon>
        <taxon>Pseudahrensia</taxon>
    </lineage>
</organism>
<dbReference type="Pfam" id="PF02657">
    <property type="entry name" value="SufE"/>
    <property type="match status" value="1"/>
</dbReference>
<comment type="caution">
    <text evidence="3">The sequence shown here is derived from an EMBL/GenBank/DDBJ whole genome shotgun (WGS) entry which is preliminary data.</text>
</comment>
<gene>
    <name evidence="3" type="ORF">ACFQ14_05640</name>
</gene>
<sequence length="151" mass="16540">MSQTSFAAPIEPSVTIEEIIENFSFLEEWDDRYGYLIELGRSLVPLDEAEKNEENRVQGCVSQVWVVGNADRSGDAPVLTFRGASDAHIVSGLVAIALTLFSGRTAEEILETDEQAVFAEIGLGEHLTPQRANGLRSMVQRLKAMAQTETA</sequence>
<reference evidence="4" key="1">
    <citation type="journal article" date="2019" name="Int. J. Syst. Evol. Microbiol.">
        <title>The Global Catalogue of Microorganisms (GCM) 10K type strain sequencing project: providing services to taxonomists for standard genome sequencing and annotation.</title>
        <authorList>
            <consortium name="The Broad Institute Genomics Platform"/>
            <consortium name="The Broad Institute Genome Sequencing Center for Infectious Disease"/>
            <person name="Wu L."/>
            <person name="Ma J."/>
        </authorList>
    </citation>
    <scope>NUCLEOTIDE SEQUENCE [LARGE SCALE GENOMIC DNA]</scope>
    <source>
        <strain evidence="4">CCUG 60023</strain>
    </source>
</reference>
<evidence type="ECO:0000256" key="1">
    <source>
        <dbReference type="ARBA" id="ARBA00010282"/>
    </source>
</evidence>
<keyword evidence="4" id="KW-1185">Reference proteome</keyword>
<evidence type="ECO:0000259" key="2">
    <source>
        <dbReference type="Pfam" id="PF02657"/>
    </source>
</evidence>
<name>A0ABW3FGH8_9HYPH</name>
<feature type="domain" description="Fe-S metabolism associated" evidence="2">
    <location>
        <begin position="20"/>
        <end position="144"/>
    </location>
</feature>
<comment type="similarity">
    <text evidence="1">Belongs to the SufE family.</text>
</comment>
<evidence type="ECO:0000313" key="3">
    <source>
        <dbReference type="EMBL" id="MFD0915884.1"/>
    </source>
</evidence>
<dbReference type="Gene3D" id="3.90.1010.10">
    <property type="match status" value="1"/>
</dbReference>
<proteinExistence type="inferred from homology"/>
<dbReference type="PANTHER" id="PTHR43597">
    <property type="entry name" value="SULFUR ACCEPTOR PROTEIN CSDE"/>
    <property type="match status" value="1"/>
</dbReference>
<dbReference type="RefSeq" id="WP_377211727.1">
    <property type="nucleotide sequence ID" value="NZ_JBHTJV010000003.1"/>
</dbReference>